<evidence type="ECO:0000256" key="2">
    <source>
        <dbReference type="SAM" id="Phobius"/>
    </source>
</evidence>
<dbReference type="Proteomes" id="UP001528912">
    <property type="component" value="Unassembled WGS sequence"/>
</dbReference>
<gene>
    <name evidence="4" type="ORF">P4R38_13975</name>
</gene>
<feature type="domain" description="Protein-glutamine gamma-glutamyltransferase-like C-terminal" evidence="3">
    <location>
        <begin position="156"/>
        <end position="223"/>
    </location>
</feature>
<feature type="region of interest" description="Disordered" evidence="1">
    <location>
        <begin position="42"/>
        <end position="74"/>
    </location>
</feature>
<organism evidence="4 5">
    <name type="scientific">Luteipulveratus flavus</name>
    <dbReference type="NCBI Taxonomy" id="3031728"/>
    <lineage>
        <taxon>Bacteria</taxon>
        <taxon>Bacillati</taxon>
        <taxon>Actinomycetota</taxon>
        <taxon>Actinomycetes</taxon>
        <taxon>Micrococcales</taxon>
        <taxon>Dermacoccaceae</taxon>
        <taxon>Luteipulveratus</taxon>
    </lineage>
</organism>
<keyword evidence="2" id="KW-1133">Transmembrane helix</keyword>
<name>A0ABT6C8V9_9MICO</name>
<dbReference type="Pfam" id="PF13559">
    <property type="entry name" value="DUF4129"/>
    <property type="match status" value="1"/>
</dbReference>
<feature type="transmembrane region" description="Helical" evidence="2">
    <location>
        <begin position="17"/>
        <end position="36"/>
    </location>
</feature>
<keyword evidence="5" id="KW-1185">Reference proteome</keyword>
<feature type="compositionally biased region" description="Low complexity" evidence="1">
    <location>
        <begin position="52"/>
        <end position="69"/>
    </location>
</feature>
<keyword evidence="2" id="KW-0472">Membrane</keyword>
<evidence type="ECO:0000259" key="3">
    <source>
        <dbReference type="Pfam" id="PF13559"/>
    </source>
</evidence>
<dbReference type="InterPro" id="IPR025403">
    <property type="entry name" value="TgpA-like_C"/>
</dbReference>
<dbReference type="EMBL" id="JAROAV010000033">
    <property type="protein sequence ID" value="MDF8265357.1"/>
    <property type="molecule type" value="Genomic_DNA"/>
</dbReference>
<comment type="caution">
    <text evidence="4">The sequence shown here is derived from an EMBL/GenBank/DDBJ whole genome shotgun (WGS) entry which is preliminary data.</text>
</comment>
<dbReference type="RefSeq" id="WP_277192666.1">
    <property type="nucleotide sequence ID" value="NZ_JAROAV010000033.1"/>
</dbReference>
<sequence length="237" mass="25183">MPGGSLRDVPARLSGRAGIVASVTALGLITLAYAVTQGSPIAHSPRRDWEQPTPRAATATSTTETLSPSGTSVGPSGARLAADLSLALQILLGLIVLSLVTALVVAIVRGWRARPRRQHLDALAPPPPVAQTVATGEADQRRALVDGAPTDAIIACWVELERAVAEAGIRRARSETTAELTLRVLGSLDTDRAALRDLADLYREARYSRHALTEEHRERAQRDLTDIHAALRARGPA</sequence>
<evidence type="ECO:0000313" key="4">
    <source>
        <dbReference type="EMBL" id="MDF8265357.1"/>
    </source>
</evidence>
<evidence type="ECO:0000313" key="5">
    <source>
        <dbReference type="Proteomes" id="UP001528912"/>
    </source>
</evidence>
<reference evidence="4 5" key="1">
    <citation type="submission" date="2023-03" db="EMBL/GenBank/DDBJ databases">
        <title>YIM 133296 draft genome.</title>
        <authorList>
            <person name="Xiong L."/>
        </authorList>
    </citation>
    <scope>NUCLEOTIDE SEQUENCE [LARGE SCALE GENOMIC DNA]</scope>
    <source>
        <strain evidence="4 5">YIM 133296</strain>
    </source>
</reference>
<feature type="transmembrane region" description="Helical" evidence="2">
    <location>
        <begin position="86"/>
        <end position="108"/>
    </location>
</feature>
<keyword evidence="2" id="KW-0812">Transmembrane</keyword>
<protein>
    <submittedName>
        <fullName evidence="4">DUF4129 domain-containing protein</fullName>
    </submittedName>
</protein>
<evidence type="ECO:0000256" key="1">
    <source>
        <dbReference type="SAM" id="MobiDB-lite"/>
    </source>
</evidence>
<accession>A0ABT6C8V9</accession>
<proteinExistence type="predicted"/>